<dbReference type="GO" id="GO:0046872">
    <property type="term" value="F:metal ion binding"/>
    <property type="evidence" value="ECO:0007669"/>
    <property type="project" value="UniProtKB-KW"/>
</dbReference>
<feature type="binding site" evidence="3">
    <location>
        <position position="217"/>
    </location>
    <ligand>
        <name>Fe cation</name>
        <dbReference type="ChEBI" id="CHEBI:24875"/>
    </ligand>
</feature>
<comment type="caution">
    <text evidence="4">The sequence shown here is derived from an EMBL/GenBank/DDBJ whole genome shotgun (WGS) entry which is preliminary data.</text>
</comment>
<gene>
    <name evidence="4" type="ORF">EV215_1141</name>
</gene>
<evidence type="ECO:0000313" key="5">
    <source>
        <dbReference type="Proteomes" id="UP000294678"/>
    </source>
</evidence>
<organism evidence="4 5">
    <name type="scientific">Hypnocyclicus thermotrophus</name>
    <dbReference type="NCBI Taxonomy" id="1627895"/>
    <lineage>
        <taxon>Bacteria</taxon>
        <taxon>Fusobacteriati</taxon>
        <taxon>Fusobacteriota</taxon>
        <taxon>Fusobacteriia</taxon>
        <taxon>Fusobacteriales</taxon>
        <taxon>Fusobacteriaceae</taxon>
        <taxon>Hypnocyclicus</taxon>
    </lineage>
</organism>
<dbReference type="Pfam" id="PF13343">
    <property type="entry name" value="SBP_bac_6"/>
    <property type="match status" value="1"/>
</dbReference>
<dbReference type="AlphaFoldDB" id="A0AA46DZ40"/>
<dbReference type="SUPFAM" id="SSF53850">
    <property type="entry name" value="Periplasmic binding protein-like II"/>
    <property type="match status" value="1"/>
</dbReference>
<dbReference type="Gene3D" id="3.40.190.10">
    <property type="entry name" value="Periplasmic binding protein-like II"/>
    <property type="match status" value="2"/>
</dbReference>
<dbReference type="PANTHER" id="PTHR30006:SF15">
    <property type="entry name" value="IRON-UTILIZATION PERIPLASMIC PROTEIN"/>
    <property type="match status" value="1"/>
</dbReference>
<dbReference type="EMBL" id="SOBG01000004">
    <property type="protein sequence ID" value="TDT70590.1"/>
    <property type="molecule type" value="Genomic_DNA"/>
</dbReference>
<evidence type="ECO:0000256" key="2">
    <source>
        <dbReference type="ARBA" id="ARBA00022729"/>
    </source>
</evidence>
<proteinExistence type="inferred from homology"/>
<dbReference type="RefSeq" id="WP_166667361.1">
    <property type="nucleotide sequence ID" value="NZ_SOBG01000004.1"/>
</dbReference>
<name>A0AA46DZ40_9FUSO</name>
<dbReference type="InterPro" id="IPR026045">
    <property type="entry name" value="Ferric-bd"/>
</dbReference>
<evidence type="ECO:0000256" key="3">
    <source>
        <dbReference type="PIRSR" id="PIRSR002825-1"/>
    </source>
</evidence>
<keyword evidence="2" id="KW-0732">Signal</keyword>
<keyword evidence="5" id="KW-1185">Reference proteome</keyword>
<protein>
    <submittedName>
        <fullName evidence="4">Iron(III) transport system substrate-binding protein</fullName>
    </submittedName>
</protein>
<reference evidence="4 5" key="1">
    <citation type="submission" date="2019-03" db="EMBL/GenBank/DDBJ databases">
        <title>Genomic Encyclopedia of Type Strains, Phase IV (KMG-IV): sequencing the most valuable type-strain genomes for metagenomic binning, comparative biology and taxonomic classification.</title>
        <authorList>
            <person name="Goeker M."/>
        </authorList>
    </citation>
    <scope>NUCLEOTIDE SEQUENCE [LARGE SCALE GENOMIC DNA]</scope>
    <source>
        <strain evidence="4 5">DSM 100055</strain>
    </source>
</reference>
<accession>A0AA46DZ40</accession>
<feature type="binding site" evidence="3">
    <location>
        <position position="30"/>
    </location>
    <ligand>
        <name>Fe cation</name>
        <dbReference type="ChEBI" id="CHEBI:24875"/>
    </ligand>
</feature>
<dbReference type="CDD" id="cd13542">
    <property type="entry name" value="PBP2_FutA1_ilke"/>
    <property type="match status" value="1"/>
</dbReference>
<feature type="binding site" evidence="3">
    <location>
        <position position="218"/>
    </location>
    <ligand>
        <name>Fe cation</name>
        <dbReference type="ChEBI" id="CHEBI:24875"/>
    </ligand>
</feature>
<evidence type="ECO:0000256" key="1">
    <source>
        <dbReference type="ARBA" id="ARBA00008520"/>
    </source>
</evidence>
<dbReference type="Proteomes" id="UP000294678">
    <property type="component" value="Unassembled WGS sequence"/>
</dbReference>
<dbReference type="PIRSF" id="PIRSF002825">
    <property type="entry name" value="CfbpA"/>
    <property type="match status" value="1"/>
</dbReference>
<evidence type="ECO:0000313" key="4">
    <source>
        <dbReference type="EMBL" id="TDT70590.1"/>
    </source>
</evidence>
<sequence>MNEKILFVLTFVISSIIFAKNEVNVYTHRHYDSDQSLFQKFEKETGIKVNVVNASADELIKKLELEGKRTPADILITVDAARLHRAKSKNLLQPVISESLIKNVPSHLRDKDSYWYGLTYRARVIVYDPNKTNINDLSTYEDLANPKWKGKILTRSSSNAYNQSLIASIIAHNGEEKTFEWAKGIVNNFARTPKGNDRDQAKAVLANEGELAIMNTYYIGKMYNSSNELERKVARTLKIFFPNQNGRGAHINVSGIGVTKYSKNKENAIKFIEFLTSEAAQKDFAEANYEYPVNPNVEASKLVKSWGSFKADTLNLSILGELNENAVKIADRAGWK</sequence>
<keyword evidence="3" id="KW-0408">Iron</keyword>
<dbReference type="GO" id="GO:0030288">
    <property type="term" value="C:outer membrane-bounded periplasmic space"/>
    <property type="evidence" value="ECO:0007669"/>
    <property type="project" value="TreeGrafter"/>
</dbReference>
<comment type="similarity">
    <text evidence="1">Belongs to the bacterial solute-binding protein 1 family.</text>
</comment>
<keyword evidence="3" id="KW-0479">Metal-binding</keyword>
<dbReference type="PANTHER" id="PTHR30006">
    <property type="entry name" value="THIAMINE-BINDING PERIPLASMIC PROTEIN-RELATED"/>
    <property type="match status" value="1"/>
</dbReference>